<evidence type="ECO:0000256" key="1">
    <source>
        <dbReference type="SAM" id="MobiDB-lite"/>
    </source>
</evidence>
<evidence type="ECO:0000313" key="2">
    <source>
        <dbReference type="EMBL" id="KAK9283342.1"/>
    </source>
</evidence>
<accession>A0AAP0WY78</accession>
<dbReference type="InterPro" id="IPR037490">
    <property type="entry name" value="WAP"/>
</dbReference>
<dbReference type="EMBL" id="JBBPBK010000006">
    <property type="protein sequence ID" value="KAK9283342.1"/>
    <property type="molecule type" value="Genomic_DNA"/>
</dbReference>
<reference evidence="2 3" key="1">
    <citation type="journal article" date="2024" name="Plant J.">
        <title>Genome sequences and population genomics reveal climatic adaptation and genomic divergence between two closely related sweetgum species.</title>
        <authorList>
            <person name="Xu W.Q."/>
            <person name="Ren C.Q."/>
            <person name="Zhang X.Y."/>
            <person name="Comes H.P."/>
            <person name="Liu X.H."/>
            <person name="Li Y.G."/>
            <person name="Kettle C.J."/>
            <person name="Jalonen R."/>
            <person name="Gaisberger H."/>
            <person name="Ma Y.Z."/>
            <person name="Qiu Y.X."/>
        </authorList>
    </citation>
    <scope>NUCLEOTIDE SEQUENCE [LARGE SCALE GENOMIC DNA]</scope>
    <source>
        <strain evidence="2">Hangzhou</strain>
    </source>
</reference>
<organism evidence="2 3">
    <name type="scientific">Liquidambar formosana</name>
    <name type="common">Formosan gum</name>
    <dbReference type="NCBI Taxonomy" id="63359"/>
    <lineage>
        <taxon>Eukaryota</taxon>
        <taxon>Viridiplantae</taxon>
        <taxon>Streptophyta</taxon>
        <taxon>Embryophyta</taxon>
        <taxon>Tracheophyta</taxon>
        <taxon>Spermatophyta</taxon>
        <taxon>Magnoliopsida</taxon>
        <taxon>eudicotyledons</taxon>
        <taxon>Gunneridae</taxon>
        <taxon>Pentapetalae</taxon>
        <taxon>Saxifragales</taxon>
        <taxon>Altingiaceae</taxon>
        <taxon>Liquidambar</taxon>
    </lineage>
</organism>
<dbReference type="PANTHER" id="PTHR33883:SF7">
    <property type="entry name" value="OS04G0521600 PROTEIN"/>
    <property type="match status" value="1"/>
</dbReference>
<gene>
    <name evidence="2" type="ORF">L1049_011583</name>
</gene>
<sequence length="345" mass="39896">MKDSIMICILHSAMDKAHEKLKSKEGVIERLIEISRFYELAVMQLEGCLKFVHEETESYTLERGHEEVLSDLTKVRDRLQGRLEETAATILNKDRELTERLENELKLRQALELKDRELVSLRAKLEVERSKNEGLQEFILSNRLRCMDEGRVGEICELKSVEGQQVLNLKQKLEDGQMNITSGTRNVDHEYEMVDEERNWNIDEKKTEHMSLGVDGLKETFNLAFGTMQNAIFLSEVEATEQQWRWTIEKDAISILTKGFMRDFRERFELEVRKQENPIAFLDEIESDLMNETKSLSSELEPRSSENELQMDNIEGHDTSVPSSQTNLGGKISQGKGENPLPEDD</sequence>
<proteinExistence type="predicted"/>
<protein>
    <submittedName>
        <fullName evidence="2">Uncharacterized protein</fullName>
    </submittedName>
</protein>
<feature type="region of interest" description="Disordered" evidence="1">
    <location>
        <begin position="293"/>
        <end position="345"/>
    </location>
</feature>
<name>A0AAP0WY78_LIQFO</name>
<comment type="caution">
    <text evidence="2">The sequence shown here is derived from an EMBL/GenBank/DDBJ whole genome shotgun (WGS) entry which is preliminary data.</text>
</comment>
<dbReference type="AlphaFoldDB" id="A0AAP0WY78"/>
<evidence type="ECO:0000313" key="3">
    <source>
        <dbReference type="Proteomes" id="UP001415857"/>
    </source>
</evidence>
<dbReference type="PANTHER" id="PTHR33883">
    <property type="entry name" value="WPP DOMAIN-ASSOCIATED PROTEIN"/>
    <property type="match status" value="1"/>
</dbReference>
<keyword evidence="3" id="KW-1185">Reference proteome</keyword>
<dbReference type="Proteomes" id="UP001415857">
    <property type="component" value="Unassembled WGS sequence"/>
</dbReference>